<reference evidence="3" key="1">
    <citation type="journal article" date="2019" name="Plant Biotechnol. J.">
        <title>Genome sequencing of the Australian wild diploid species Gossypium australe highlights disease resistance and delayed gland morphogenesis.</title>
        <authorList>
            <person name="Cai Y."/>
            <person name="Cai X."/>
            <person name="Wang Q."/>
            <person name="Wang P."/>
            <person name="Zhang Y."/>
            <person name="Cai C."/>
            <person name="Xu Y."/>
            <person name="Wang K."/>
            <person name="Zhou Z."/>
            <person name="Wang C."/>
            <person name="Geng S."/>
            <person name="Li B."/>
            <person name="Dong Q."/>
            <person name="Hou Y."/>
            <person name="Wang H."/>
            <person name="Ai P."/>
            <person name="Liu Z."/>
            <person name="Yi F."/>
            <person name="Sun M."/>
            <person name="An G."/>
            <person name="Cheng J."/>
            <person name="Zhang Y."/>
            <person name="Shi Q."/>
            <person name="Xie Y."/>
            <person name="Shi X."/>
            <person name="Chang Y."/>
            <person name="Huang F."/>
            <person name="Chen Y."/>
            <person name="Hong S."/>
            <person name="Mi L."/>
            <person name="Sun Q."/>
            <person name="Zhang L."/>
            <person name="Zhou B."/>
            <person name="Peng R."/>
            <person name="Zhang X."/>
            <person name="Liu F."/>
        </authorList>
    </citation>
    <scope>NUCLEOTIDE SEQUENCE [LARGE SCALE GENOMIC DNA]</scope>
    <source>
        <strain evidence="3">cv. PA1801</strain>
    </source>
</reference>
<dbReference type="InterPro" id="IPR012337">
    <property type="entry name" value="RNaseH-like_sf"/>
</dbReference>
<comment type="caution">
    <text evidence="2">The sequence shown here is derived from an EMBL/GenBank/DDBJ whole genome shotgun (WGS) entry which is preliminary data.</text>
</comment>
<dbReference type="InterPro" id="IPR036397">
    <property type="entry name" value="RNaseH_sf"/>
</dbReference>
<dbReference type="SUPFAM" id="SSF53098">
    <property type="entry name" value="Ribonuclease H-like"/>
    <property type="match status" value="1"/>
</dbReference>
<evidence type="ECO:0000259" key="1">
    <source>
        <dbReference type="PROSITE" id="PS50994"/>
    </source>
</evidence>
<keyword evidence="3" id="KW-1185">Reference proteome</keyword>
<feature type="domain" description="Integrase catalytic" evidence="1">
    <location>
        <begin position="161"/>
        <end position="303"/>
    </location>
</feature>
<dbReference type="InterPro" id="IPR001584">
    <property type="entry name" value="Integrase_cat-core"/>
</dbReference>
<dbReference type="EMBL" id="SMMG02000006">
    <property type="protein sequence ID" value="KAA3469696.1"/>
    <property type="molecule type" value="Genomic_DNA"/>
</dbReference>
<dbReference type="InterPro" id="IPR050951">
    <property type="entry name" value="Retrovirus_Pol_polyprotein"/>
</dbReference>
<organism evidence="2 3">
    <name type="scientific">Gossypium australe</name>
    <dbReference type="NCBI Taxonomy" id="47621"/>
    <lineage>
        <taxon>Eukaryota</taxon>
        <taxon>Viridiplantae</taxon>
        <taxon>Streptophyta</taxon>
        <taxon>Embryophyta</taxon>
        <taxon>Tracheophyta</taxon>
        <taxon>Spermatophyta</taxon>
        <taxon>Magnoliopsida</taxon>
        <taxon>eudicotyledons</taxon>
        <taxon>Gunneridae</taxon>
        <taxon>Pentapetalae</taxon>
        <taxon>rosids</taxon>
        <taxon>malvids</taxon>
        <taxon>Malvales</taxon>
        <taxon>Malvaceae</taxon>
        <taxon>Malvoideae</taxon>
        <taxon>Gossypium</taxon>
    </lineage>
</organism>
<dbReference type="Pfam" id="PF17921">
    <property type="entry name" value="Integrase_H2C2"/>
    <property type="match status" value="1"/>
</dbReference>
<dbReference type="PROSITE" id="PS50994">
    <property type="entry name" value="INTEGRASE"/>
    <property type="match status" value="1"/>
</dbReference>
<evidence type="ECO:0000313" key="2">
    <source>
        <dbReference type="EMBL" id="KAA3469696.1"/>
    </source>
</evidence>
<dbReference type="PANTHER" id="PTHR37984:SF5">
    <property type="entry name" value="PROTEIN NYNRIN-LIKE"/>
    <property type="match status" value="1"/>
</dbReference>
<sequence>MFTDQKSLKYLMTQKELNLATKVGKANVVADALSRKSLFALRAMNTRMALLDDGLDHYFFKRFVKHRKRTATYKPKEFYVNPDGCLTFRDRVCVSKNDELIQKILSEAHSGCLTIHPGSTEMYNDLRKWYWWPSMKKDISEFVSKCLICQHVKAEHQVPLGLVQPIMVSEWEWDRIIMDFVTGLPLTPKKKDAVWVVVDRLTKSAHFIPLVELYVSEIVRLHGVPLPIILDRDPRFTSRFWTKLQEALGTKLSFSTTFHPQTDGQSKRVIQILEDMLRCCVLEFQGNWEKYLPLVEFTYNNGF</sequence>
<dbReference type="Proteomes" id="UP000325315">
    <property type="component" value="Unassembled WGS sequence"/>
</dbReference>
<protein>
    <submittedName>
        <fullName evidence="2">DNA/RNA polymerases superfamily protein</fullName>
    </submittedName>
</protein>
<dbReference type="PANTHER" id="PTHR37984">
    <property type="entry name" value="PROTEIN CBG26694"/>
    <property type="match status" value="1"/>
</dbReference>
<dbReference type="OrthoDB" id="786726at2759"/>
<name>A0A5B6VKN8_9ROSI</name>
<gene>
    <name evidence="2" type="ORF">EPI10_015458</name>
</gene>
<dbReference type="GO" id="GO:0015074">
    <property type="term" value="P:DNA integration"/>
    <property type="evidence" value="ECO:0007669"/>
    <property type="project" value="InterPro"/>
</dbReference>
<accession>A0A5B6VKN8</accession>
<dbReference type="GO" id="GO:0003676">
    <property type="term" value="F:nucleic acid binding"/>
    <property type="evidence" value="ECO:0007669"/>
    <property type="project" value="InterPro"/>
</dbReference>
<dbReference type="Gene3D" id="3.30.420.10">
    <property type="entry name" value="Ribonuclease H-like superfamily/Ribonuclease H"/>
    <property type="match status" value="1"/>
</dbReference>
<dbReference type="Gene3D" id="1.10.340.70">
    <property type="match status" value="1"/>
</dbReference>
<proteinExistence type="predicted"/>
<dbReference type="InterPro" id="IPR041588">
    <property type="entry name" value="Integrase_H2C2"/>
</dbReference>
<evidence type="ECO:0000313" key="3">
    <source>
        <dbReference type="Proteomes" id="UP000325315"/>
    </source>
</evidence>
<dbReference type="AlphaFoldDB" id="A0A5B6VKN8"/>